<keyword evidence="3" id="KW-1185">Reference proteome</keyword>
<evidence type="ECO:0000256" key="1">
    <source>
        <dbReference type="SAM" id="MobiDB-lite"/>
    </source>
</evidence>
<organism evidence="2 3">
    <name type="scientific">Elsinoe australis</name>
    <dbReference type="NCBI Taxonomy" id="40998"/>
    <lineage>
        <taxon>Eukaryota</taxon>
        <taxon>Fungi</taxon>
        <taxon>Dikarya</taxon>
        <taxon>Ascomycota</taxon>
        <taxon>Pezizomycotina</taxon>
        <taxon>Dothideomycetes</taxon>
        <taxon>Dothideomycetidae</taxon>
        <taxon>Myriangiales</taxon>
        <taxon>Elsinoaceae</taxon>
        <taxon>Elsinoe</taxon>
    </lineage>
</organism>
<name>A0A2P7ZY82_9PEZI</name>
<dbReference type="Proteomes" id="UP000243723">
    <property type="component" value="Unassembled WGS sequence"/>
</dbReference>
<comment type="caution">
    <text evidence="2">The sequence shown here is derived from an EMBL/GenBank/DDBJ whole genome shotgun (WGS) entry which is preliminary data.</text>
</comment>
<feature type="compositionally biased region" description="Polar residues" evidence="1">
    <location>
        <begin position="370"/>
        <end position="385"/>
    </location>
</feature>
<gene>
    <name evidence="2" type="ORF">B9Z65_3384</name>
</gene>
<proteinExistence type="predicted"/>
<dbReference type="AlphaFoldDB" id="A0A2P7ZY82"/>
<reference evidence="2 3" key="1">
    <citation type="submission" date="2017-05" db="EMBL/GenBank/DDBJ databases">
        <title>Draft genome sequence of Elsinoe australis.</title>
        <authorList>
            <person name="Cheng Q."/>
        </authorList>
    </citation>
    <scope>NUCLEOTIDE SEQUENCE [LARGE SCALE GENOMIC DNA]</scope>
    <source>
        <strain evidence="2 3">NL1</strain>
    </source>
</reference>
<accession>A0A2P7ZY82</accession>
<evidence type="ECO:0000313" key="2">
    <source>
        <dbReference type="EMBL" id="PSK53184.1"/>
    </source>
</evidence>
<feature type="region of interest" description="Disordered" evidence="1">
    <location>
        <begin position="140"/>
        <end position="167"/>
    </location>
</feature>
<feature type="compositionally biased region" description="Polar residues" evidence="1">
    <location>
        <begin position="320"/>
        <end position="335"/>
    </location>
</feature>
<evidence type="ECO:0000313" key="3">
    <source>
        <dbReference type="Proteomes" id="UP000243723"/>
    </source>
</evidence>
<sequence>MQEAAFTSETGRALTRLLRKVQKRINGFEDNTWAWTRDLEQRFPTQFEPKEIRKPPRLAPLDGGSPLRNELEPQDIPDTPFHSPSPAPLEVVDDEEIPEIRPHPVWVQMRELVRAHDEMHGIMPADPAESLSPPVIRRSEAERQEDSLATEAWYDGSSDSAFEPQEGDDWYREQETHSAYLSPVEEVPEESEAGSVSSPEDTGELIGSDDTPKQPQPHTDMAGYVPDSQGSAEIQGTQLIAVKSRPETPTDQRIPTPDQLSFTSPVKHLAESLYIPSGIIKPLELLGKFSFEHLPMKSILSPRIASNRIETTSKDEQKETQQQGGALTPSSSTPSLHEAEVATPTRARLIHLPTQAATSSQDEPSKRNENGTNKPLNKIKQSLQDDTVVRRDSGCVIQDNALT</sequence>
<feature type="region of interest" description="Disordered" evidence="1">
    <location>
        <begin position="182"/>
        <end position="229"/>
    </location>
</feature>
<feature type="region of interest" description="Disordered" evidence="1">
    <location>
        <begin position="354"/>
        <end position="385"/>
    </location>
</feature>
<protein>
    <submittedName>
        <fullName evidence="2">Uncharacterized protein</fullName>
    </submittedName>
</protein>
<feature type="region of interest" description="Disordered" evidence="1">
    <location>
        <begin position="46"/>
        <end position="83"/>
    </location>
</feature>
<feature type="region of interest" description="Disordered" evidence="1">
    <location>
        <begin position="312"/>
        <end position="342"/>
    </location>
</feature>
<dbReference type="EMBL" id="NHZQ01000102">
    <property type="protein sequence ID" value="PSK53184.1"/>
    <property type="molecule type" value="Genomic_DNA"/>
</dbReference>